<evidence type="ECO:0000256" key="3">
    <source>
        <dbReference type="ARBA" id="ARBA00022989"/>
    </source>
</evidence>
<dbReference type="InterPro" id="IPR017452">
    <property type="entry name" value="GPCR_Rhodpsn_7TM"/>
</dbReference>
<dbReference type="PRINTS" id="PR00237">
    <property type="entry name" value="GPCRRHODOPSN"/>
</dbReference>
<evidence type="ECO:0000256" key="1">
    <source>
        <dbReference type="ARBA" id="ARBA00004370"/>
    </source>
</evidence>
<dbReference type="EMBL" id="MH835319">
    <property type="protein sequence ID" value="QBL02605.1"/>
    <property type="molecule type" value="mRNA"/>
</dbReference>
<dbReference type="GO" id="GO:0004930">
    <property type="term" value="F:G protein-coupled receptor activity"/>
    <property type="evidence" value="ECO:0007669"/>
    <property type="project" value="UniProtKB-KW"/>
</dbReference>
<dbReference type="GO" id="GO:0016020">
    <property type="term" value="C:membrane"/>
    <property type="evidence" value="ECO:0007669"/>
    <property type="project" value="UniProtKB-SubCell"/>
</dbReference>
<feature type="domain" description="G-protein coupled receptors family 1 profile" evidence="7">
    <location>
        <begin position="51"/>
        <end position="312"/>
    </location>
</feature>
<sequence length="342" mass="38405">MTNSSGPAQKNVIECTVKPSEFPTTITGFNPASETALKSIYIIIIATAILLNITILFAFTRRGIKLTALNLLLLSLVSADLFTAVGTCPYIAVHPRELAEYSERMADFLCSITFGQTLFWIGNSASVFTLCILSINRYLLINHPTKPLVFLVKRRRTSLAAATVGWLLGILLVLPNFFSRKFDHCTLTCPREWPLRFDDSTYAITTTILGYGVPVTALFYTFFATVRTMWFKKRPPGSDTAVRNSRRRVVILLGTFIFVFCCCWSPFVIYWILSRTTNFFPDGRAGHYARAKANHVTILISLCNSVVNPIVYGLQSPSIKNALCLRPLRDYHYRGSNPTNEL</sequence>
<feature type="transmembrane region" description="Helical" evidence="6">
    <location>
        <begin position="40"/>
        <end position="59"/>
    </location>
</feature>
<evidence type="ECO:0000259" key="7">
    <source>
        <dbReference type="PROSITE" id="PS50262"/>
    </source>
</evidence>
<keyword evidence="3 6" id="KW-1133">Transmembrane helix</keyword>
<evidence type="ECO:0000256" key="4">
    <source>
        <dbReference type="ARBA" id="ARBA00023136"/>
    </source>
</evidence>
<dbReference type="GO" id="GO:0007218">
    <property type="term" value="P:neuropeptide signaling pathway"/>
    <property type="evidence" value="ECO:0007669"/>
    <property type="project" value="UniProtKB-KW"/>
</dbReference>
<evidence type="ECO:0000256" key="5">
    <source>
        <dbReference type="RuleBase" id="RU000688"/>
    </source>
</evidence>
<protein>
    <submittedName>
        <fullName evidence="8">Neuropeptide-like GPCR</fullName>
    </submittedName>
</protein>
<feature type="transmembrane region" description="Helical" evidence="6">
    <location>
        <begin position="249"/>
        <end position="273"/>
    </location>
</feature>
<accession>A0A481ZLR8</accession>
<dbReference type="SUPFAM" id="SSF81321">
    <property type="entry name" value="Family A G protein-coupled receptor-like"/>
    <property type="match status" value="1"/>
</dbReference>
<evidence type="ECO:0000313" key="8">
    <source>
        <dbReference type="EMBL" id="QBL02605.1"/>
    </source>
</evidence>
<evidence type="ECO:0000256" key="2">
    <source>
        <dbReference type="ARBA" id="ARBA00022692"/>
    </source>
</evidence>
<keyword evidence="5" id="KW-0807">Transducer</keyword>
<keyword evidence="4 6" id="KW-0472">Membrane</keyword>
<keyword evidence="5" id="KW-0297">G-protein coupled receptor</keyword>
<dbReference type="Gene3D" id="1.20.1070.10">
    <property type="entry name" value="Rhodopsin 7-helix transmembrane proteins"/>
    <property type="match status" value="1"/>
</dbReference>
<dbReference type="PANTHER" id="PTHR45698:SF1">
    <property type="entry name" value="TRACE AMINE-ASSOCIATED RECEPTOR 13C-LIKE"/>
    <property type="match status" value="1"/>
</dbReference>
<proteinExistence type="evidence at transcript level"/>
<dbReference type="PROSITE" id="PS00237">
    <property type="entry name" value="G_PROTEIN_RECEP_F1_1"/>
    <property type="match status" value="1"/>
</dbReference>
<keyword evidence="8" id="KW-0527">Neuropeptide</keyword>
<keyword evidence="2 5" id="KW-0812">Transmembrane</keyword>
<dbReference type="PROSITE" id="PS50262">
    <property type="entry name" value="G_PROTEIN_RECEP_F1_2"/>
    <property type="match status" value="1"/>
</dbReference>
<dbReference type="Pfam" id="PF00001">
    <property type="entry name" value="7tm_1"/>
    <property type="match status" value="1"/>
</dbReference>
<evidence type="ECO:0000256" key="6">
    <source>
        <dbReference type="SAM" id="Phobius"/>
    </source>
</evidence>
<dbReference type="AlphaFoldDB" id="A0A481ZLR8"/>
<feature type="transmembrane region" description="Helical" evidence="6">
    <location>
        <begin position="202"/>
        <end position="228"/>
    </location>
</feature>
<reference evidence="8" key="1">
    <citation type="submission" date="2018-09" db="EMBL/GenBank/DDBJ databases">
        <authorList>
            <person name="Nielsen S.K.D."/>
            <person name="Koch T.L."/>
            <person name="Hauser F."/>
            <person name="Garm A."/>
            <person name="Grimmelikhuijzen C.J.P."/>
        </authorList>
    </citation>
    <scope>NUCLEOTIDE SEQUENCE</scope>
</reference>
<feature type="transmembrane region" description="Helical" evidence="6">
    <location>
        <begin position="118"/>
        <end position="139"/>
    </location>
</feature>
<name>A0A481ZLR8_TRICY</name>
<comment type="similarity">
    <text evidence="5">Belongs to the G-protein coupled receptor 1 family.</text>
</comment>
<organism evidence="8">
    <name type="scientific">Tripedalia cystophora</name>
    <name type="common">Mangrove box jellyfish</name>
    <dbReference type="NCBI Taxonomy" id="6141"/>
    <lineage>
        <taxon>Eukaryota</taxon>
        <taxon>Metazoa</taxon>
        <taxon>Cnidaria</taxon>
        <taxon>Cubozoa</taxon>
        <taxon>Carybdeida</taxon>
        <taxon>Tripedaliidae</taxon>
        <taxon>Tripedalia</taxon>
    </lineage>
</organism>
<dbReference type="CDD" id="cd00637">
    <property type="entry name" value="7tm_classA_rhodopsin-like"/>
    <property type="match status" value="1"/>
</dbReference>
<feature type="transmembrane region" description="Helical" evidence="6">
    <location>
        <begin position="71"/>
        <end position="92"/>
    </location>
</feature>
<dbReference type="PANTHER" id="PTHR45698">
    <property type="entry name" value="TRACE AMINE-ASSOCIATED RECEPTOR 19N-RELATED"/>
    <property type="match status" value="1"/>
</dbReference>
<comment type="subcellular location">
    <subcellularLocation>
        <location evidence="1">Membrane</location>
    </subcellularLocation>
</comment>
<dbReference type="InterPro" id="IPR000276">
    <property type="entry name" value="GPCR_Rhodpsn"/>
</dbReference>
<feature type="transmembrane region" description="Helical" evidence="6">
    <location>
        <begin position="159"/>
        <end position="178"/>
    </location>
</feature>
<keyword evidence="5" id="KW-0675">Receptor</keyword>
<reference evidence="8" key="2">
    <citation type="journal article" date="2019" name="BMC Genomics">
        <title>De novo transcriptome assembly of the cubomedusa Tripedalia cystophora, including the analysis of a set of genes involved in peptidergic neurotransmission.</title>
        <authorList>
            <person name="Nielsen S.K."/>
            <person name="Koch T.L."/>
            <person name="Hauser F."/>
            <person name="Garm A."/>
            <person name="Grimmelikhuijzen C.J."/>
        </authorList>
    </citation>
    <scope>NUCLEOTIDE SEQUENCE</scope>
</reference>